<evidence type="ECO:0000256" key="1">
    <source>
        <dbReference type="SAM" id="SignalP"/>
    </source>
</evidence>
<dbReference type="EMBL" id="CP002959">
    <property type="protein sequence ID" value="AFM13701.1"/>
    <property type="molecule type" value="Genomic_DNA"/>
</dbReference>
<proteinExistence type="predicted"/>
<dbReference type="KEGG" id="tpx:Turpa_3062"/>
<reference evidence="3 4" key="1">
    <citation type="submission" date="2012-06" db="EMBL/GenBank/DDBJ databases">
        <title>The complete chromosome of genome of Turneriella parva DSM 21527.</title>
        <authorList>
            <consortium name="US DOE Joint Genome Institute (JGI-PGF)"/>
            <person name="Lucas S."/>
            <person name="Han J."/>
            <person name="Lapidus A."/>
            <person name="Bruce D."/>
            <person name="Goodwin L."/>
            <person name="Pitluck S."/>
            <person name="Peters L."/>
            <person name="Kyrpides N."/>
            <person name="Mavromatis K."/>
            <person name="Ivanova N."/>
            <person name="Mikhailova N."/>
            <person name="Chertkov O."/>
            <person name="Detter J.C."/>
            <person name="Tapia R."/>
            <person name="Han C."/>
            <person name="Land M."/>
            <person name="Hauser L."/>
            <person name="Markowitz V."/>
            <person name="Cheng J.-F."/>
            <person name="Hugenholtz P."/>
            <person name="Woyke T."/>
            <person name="Wu D."/>
            <person name="Gronow S."/>
            <person name="Wellnitz S."/>
            <person name="Brambilla E."/>
            <person name="Klenk H.-P."/>
            <person name="Eisen J.A."/>
        </authorList>
    </citation>
    <scope>NUCLEOTIDE SEQUENCE [LARGE SCALE GENOMIC DNA]</scope>
    <source>
        <strain evidence="4">ATCC BAA-1111 / DSM 21527 / NCTC 11395 / H</strain>
    </source>
</reference>
<evidence type="ECO:0000259" key="2">
    <source>
        <dbReference type="Pfam" id="PF09917"/>
    </source>
</evidence>
<feature type="domain" description="DUF2147" evidence="2">
    <location>
        <begin position="45"/>
        <end position="164"/>
    </location>
</feature>
<dbReference type="STRING" id="869212.Turpa_3062"/>
<feature type="signal peptide" evidence="1">
    <location>
        <begin position="1"/>
        <end position="39"/>
    </location>
</feature>
<dbReference type="AlphaFoldDB" id="I4B8U4"/>
<dbReference type="InterPro" id="IPR019223">
    <property type="entry name" value="DUF2147"/>
</dbReference>
<gene>
    <name evidence="3" type="ordered locus">Turpa_3062</name>
</gene>
<organism evidence="3 4">
    <name type="scientific">Turneriella parva (strain ATCC BAA-1111 / DSM 21527 / NCTC 11395 / H)</name>
    <name type="common">Leptospira parva</name>
    <dbReference type="NCBI Taxonomy" id="869212"/>
    <lineage>
        <taxon>Bacteria</taxon>
        <taxon>Pseudomonadati</taxon>
        <taxon>Spirochaetota</taxon>
        <taxon>Spirochaetia</taxon>
        <taxon>Leptospirales</taxon>
        <taxon>Leptospiraceae</taxon>
        <taxon>Turneriella</taxon>
    </lineage>
</organism>
<evidence type="ECO:0000313" key="4">
    <source>
        <dbReference type="Proteomes" id="UP000006048"/>
    </source>
</evidence>
<dbReference type="HOGENOM" id="CLU_108869_0_1_12"/>
<dbReference type="Proteomes" id="UP000006048">
    <property type="component" value="Chromosome"/>
</dbReference>
<dbReference type="PANTHER" id="PTHR36919">
    <property type="entry name" value="BLR1215 PROTEIN"/>
    <property type="match status" value="1"/>
</dbReference>
<dbReference type="PATRIC" id="fig|869212.3.peg.3089"/>
<sequence>MLVAVRHNCLTFAAMNAAYRMKKLTLLFLASLVAAPALFANDVAGTWMTIDDESGKPRSYIDIWVENGIATGKITKILAIKPGENTNPLCTECKGADYNKPVVGLVILRGFKQDGNEWNGGTIMDPNNGKTYKCKIKSENNGQTLRVRGYVGISMFGRTQIWKKLK</sequence>
<dbReference type="Gene3D" id="2.40.128.520">
    <property type="match status" value="1"/>
</dbReference>
<keyword evidence="4" id="KW-1185">Reference proteome</keyword>
<name>I4B8U4_TURPD</name>
<protein>
    <recommendedName>
        <fullName evidence="2">DUF2147 domain-containing protein</fullName>
    </recommendedName>
</protein>
<dbReference type="PANTHER" id="PTHR36919:SF3">
    <property type="entry name" value="BLL5882 PROTEIN"/>
    <property type="match status" value="1"/>
</dbReference>
<dbReference type="Pfam" id="PF09917">
    <property type="entry name" value="DUF2147"/>
    <property type="match status" value="1"/>
</dbReference>
<keyword evidence="1" id="KW-0732">Signal</keyword>
<feature type="chain" id="PRO_5003686030" description="DUF2147 domain-containing protein" evidence="1">
    <location>
        <begin position="40"/>
        <end position="166"/>
    </location>
</feature>
<evidence type="ECO:0000313" key="3">
    <source>
        <dbReference type="EMBL" id="AFM13701.1"/>
    </source>
</evidence>
<accession>I4B8U4</accession>